<keyword evidence="4 5" id="KW-0472">Membrane</keyword>
<keyword evidence="2 5" id="KW-0812">Transmembrane</keyword>
<feature type="transmembrane region" description="Helical" evidence="5">
    <location>
        <begin position="184"/>
        <end position="205"/>
    </location>
</feature>
<protein>
    <recommendedName>
        <fullName evidence="7">Membrane transporter protein</fullName>
    </recommendedName>
</protein>
<dbReference type="EMBL" id="JNSL01000195">
    <property type="protein sequence ID" value="KGA13252.1"/>
    <property type="molecule type" value="Genomic_DNA"/>
</dbReference>
<dbReference type="GO" id="GO:0016020">
    <property type="term" value="C:membrane"/>
    <property type="evidence" value="ECO:0007669"/>
    <property type="project" value="UniProtKB-SubCell"/>
</dbReference>
<feature type="transmembrane region" description="Helical" evidence="5">
    <location>
        <begin position="64"/>
        <end position="82"/>
    </location>
</feature>
<accession>A0A094PQ81</accession>
<evidence type="ECO:0000256" key="2">
    <source>
        <dbReference type="ARBA" id="ARBA00022692"/>
    </source>
</evidence>
<feature type="transmembrane region" description="Helical" evidence="5">
    <location>
        <begin position="217"/>
        <end position="237"/>
    </location>
</feature>
<feature type="transmembrane region" description="Helical" evidence="5">
    <location>
        <begin position="88"/>
        <end position="106"/>
    </location>
</feature>
<sequence length="238" mass="25884">MSFIAGGLTLFTGFGLSTILLPVFVIFFPAPIAIASTAIVHFINNFYKFFIYFKKINIQILMRFGIPGILASIFGALFLNILSEDSRSLKIILGVIIIAIALFEMIPRVKNLQIEMRWAPVGGLISGFFGGLSGHQGLFRSMFLVKSGLNPQNFIATGVGIAILIDISRLSIYSSTILNLTNSGINNVWFPILISTTSALLGVSIASDWVAKITVDLLQKMVYGFIFISGALLILGLI</sequence>
<feature type="transmembrane region" description="Helical" evidence="5">
    <location>
        <begin position="118"/>
        <end position="134"/>
    </location>
</feature>
<keyword evidence="3 5" id="KW-1133">Transmembrane helix</keyword>
<feature type="transmembrane region" description="Helical" evidence="5">
    <location>
        <begin position="20"/>
        <end position="43"/>
    </location>
</feature>
<evidence type="ECO:0000313" key="6">
    <source>
        <dbReference type="EMBL" id="KGA13252.1"/>
    </source>
</evidence>
<dbReference type="PANTHER" id="PTHR43701">
    <property type="entry name" value="MEMBRANE TRANSPORTER PROTEIN MJ0441-RELATED"/>
    <property type="match status" value="1"/>
</dbReference>
<dbReference type="InterPro" id="IPR002781">
    <property type="entry name" value="TM_pro_TauE-like"/>
</dbReference>
<reference evidence="6" key="1">
    <citation type="submission" date="2014-06" db="EMBL/GenBank/DDBJ databases">
        <title>Key roles for freshwater Actinobacteria revealed by deep metagenomic sequencing.</title>
        <authorList>
            <person name="Ghai R."/>
            <person name="Mizuno C.M."/>
            <person name="Picazo A."/>
            <person name="Camacho A."/>
            <person name="Rodriguez-Valera F."/>
        </authorList>
    </citation>
    <scope>NUCLEOTIDE SEQUENCE</scope>
</reference>
<name>A0A094PQ81_9ZZZZ</name>
<evidence type="ECO:0000256" key="1">
    <source>
        <dbReference type="ARBA" id="ARBA00004141"/>
    </source>
</evidence>
<dbReference type="PANTHER" id="PTHR43701:SF2">
    <property type="entry name" value="MEMBRANE TRANSPORTER PROTEIN YJNA-RELATED"/>
    <property type="match status" value="1"/>
</dbReference>
<dbReference type="Pfam" id="PF01925">
    <property type="entry name" value="TauE"/>
    <property type="match status" value="1"/>
</dbReference>
<feature type="transmembrane region" description="Helical" evidence="5">
    <location>
        <begin position="154"/>
        <end position="172"/>
    </location>
</feature>
<dbReference type="AlphaFoldDB" id="A0A094PQ81"/>
<comment type="caution">
    <text evidence="6">The sequence shown here is derived from an EMBL/GenBank/DDBJ whole genome shotgun (WGS) entry which is preliminary data.</text>
</comment>
<evidence type="ECO:0000256" key="4">
    <source>
        <dbReference type="ARBA" id="ARBA00023136"/>
    </source>
</evidence>
<organism evidence="6">
    <name type="scientific">freshwater metagenome</name>
    <dbReference type="NCBI Taxonomy" id="449393"/>
    <lineage>
        <taxon>unclassified sequences</taxon>
        <taxon>metagenomes</taxon>
        <taxon>ecological metagenomes</taxon>
    </lineage>
</organism>
<proteinExistence type="predicted"/>
<evidence type="ECO:0008006" key="7">
    <source>
        <dbReference type="Google" id="ProtNLM"/>
    </source>
</evidence>
<dbReference type="InterPro" id="IPR051598">
    <property type="entry name" value="TSUP/Inactive_protease-like"/>
</dbReference>
<comment type="subcellular location">
    <subcellularLocation>
        <location evidence="1">Membrane</location>
        <topology evidence="1">Multi-pass membrane protein</topology>
    </subcellularLocation>
</comment>
<evidence type="ECO:0000256" key="3">
    <source>
        <dbReference type="ARBA" id="ARBA00022989"/>
    </source>
</evidence>
<evidence type="ECO:0000256" key="5">
    <source>
        <dbReference type="SAM" id="Phobius"/>
    </source>
</evidence>
<gene>
    <name evidence="6" type="ORF">GM51_20290</name>
</gene>